<evidence type="ECO:0000256" key="2">
    <source>
        <dbReference type="SAM" id="Phobius"/>
    </source>
</evidence>
<reference evidence="3 4" key="1">
    <citation type="submission" date="2019-05" db="EMBL/GenBank/DDBJ databases">
        <title>Another draft genome of Portunus trituberculatus and its Hox gene families provides insights of decapod evolution.</title>
        <authorList>
            <person name="Jeong J.-H."/>
            <person name="Song I."/>
            <person name="Kim S."/>
            <person name="Choi T."/>
            <person name="Kim D."/>
            <person name="Ryu S."/>
            <person name="Kim W."/>
        </authorList>
    </citation>
    <scope>NUCLEOTIDE SEQUENCE [LARGE SCALE GENOMIC DNA]</scope>
    <source>
        <tissue evidence="3">Muscle</tissue>
    </source>
</reference>
<protein>
    <submittedName>
        <fullName evidence="3">Uncharacterized protein</fullName>
    </submittedName>
</protein>
<feature type="compositionally biased region" description="Polar residues" evidence="1">
    <location>
        <begin position="96"/>
        <end position="111"/>
    </location>
</feature>
<dbReference type="Proteomes" id="UP000324222">
    <property type="component" value="Unassembled WGS sequence"/>
</dbReference>
<evidence type="ECO:0000256" key="1">
    <source>
        <dbReference type="SAM" id="MobiDB-lite"/>
    </source>
</evidence>
<evidence type="ECO:0000313" key="3">
    <source>
        <dbReference type="EMBL" id="MPC51262.1"/>
    </source>
</evidence>
<feature type="region of interest" description="Disordered" evidence="1">
    <location>
        <begin position="1"/>
        <end position="33"/>
    </location>
</feature>
<proteinExistence type="predicted"/>
<dbReference type="AlphaFoldDB" id="A0A5B7FXD7"/>
<accession>A0A5B7FXD7</accession>
<feature type="region of interest" description="Disordered" evidence="1">
    <location>
        <begin position="95"/>
        <end position="118"/>
    </location>
</feature>
<keyword evidence="2" id="KW-0812">Transmembrane</keyword>
<dbReference type="EMBL" id="VSRR010010064">
    <property type="protein sequence ID" value="MPC51262.1"/>
    <property type="molecule type" value="Genomic_DNA"/>
</dbReference>
<name>A0A5B7FXD7_PORTR</name>
<organism evidence="3 4">
    <name type="scientific">Portunus trituberculatus</name>
    <name type="common">Swimming crab</name>
    <name type="synonym">Neptunus trituberculatus</name>
    <dbReference type="NCBI Taxonomy" id="210409"/>
    <lineage>
        <taxon>Eukaryota</taxon>
        <taxon>Metazoa</taxon>
        <taxon>Ecdysozoa</taxon>
        <taxon>Arthropoda</taxon>
        <taxon>Crustacea</taxon>
        <taxon>Multicrustacea</taxon>
        <taxon>Malacostraca</taxon>
        <taxon>Eumalacostraca</taxon>
        <taxon>Eucarida</taxon>
        <taxon>Decapoda</taxon>
        <taxon>Pleocyemata</taxon>
        <taxon>Brachyura</taxon>
        <taxon>Eubrachyura</taxon>
        <taxon>Portunoidea</taxon>
        <taxon>Portunidae</taxon>
        <taxon>Portuninae</taxon>
        <taxon>Portunus</taxon>
    </lineage>
</organism>
<feature type="transmembrane region" description="Helical" evidence="2">
    <location>
        <begin position="53"/>
        <end position="73"/>
    </location>
</feature>
<gene>
    <name evidence="3" type="ORF">E2C01_045107</name>
</gene>
<sequence length="127" mass="13724">MRGRSGRAVSPPVPHSPRDNIVVLSTPPPHERRNLHGYSREGFASEHIPLSLYLFPAAAAAAAPVFLSVIALARKWLSVRQLTNPLSGTLGFHNYDQVSDASTPTPPSSLERNPPHGGCHTFVNQIS</sequence>
<evidence type="ECO:0000313" key="4">
    <source>
        <dbReference type="Proteomes" id="UP000324222"/>
    </source>
</evidence>
<comment type="caution">
    <text evidence="3">The sequence shown here is derived from an EMBL/GenBank/DDBJ whole genome shotgun (WGS) entry which is preliminary data.</text>
</comment>
<keyword evidence="2" id="KW-1133">Transmembrane helix</keyword>
<keyword evidence="4" id="KW-1185">Reference proteome</keyword>
<keyword evidence="2" id="KW-0472">Membrane</keyword>